<dbReference type="EMBL" id="LRAD01000022">
    <property type="protein sequence ID" value="KXZ61187.1"/>
    <property type="molecule type" value="Genomic_DNA"/>
</dbReference>
<proteinExistence type="predicted"/>
<dbReference type="AlphaFoldDB" id="A0A150HGD4"/>
<protein>
    <submittedName>
        <fullName evidence="1">Uncharacterized protein</fullName>
    </submittedName>
</protein>
<gene>
    <name evidence="1" type="ORF">Mlaev_00827</name>
</gene>
<dbReference type="PATRIC" id="fig|36807.3.peg.851"/>
<reference evidence="1 2" key="1">
    <citation type="submission" date="2016-01" db="EMBL/GenBank/DDBJ databases">
        <title>Draft genome sequences of Microbacterium laevaniformans LCDC 91-0039 and the type strain of Microbacterium hominis LCDC 84-209.</title>
        <authorList>
            <person name="Bernier A.-M."/>
            <person name="Bernard K."/>
        </authorList>
    </citation>
    <scope>NUCLEOTIDE SEQUENCE [LARGE SCALE GENOMIC DNA]</scope>
    <source>
        <strain evidence="1 2">LCDC 91-0039</strain>
    </source>
</reference>
<sequence length="160" mass="17514">MPAAEHDVTELVEAMAWWRADLPRARTLLADAATAALIAGKGGDDLVQLALIDEAASRFDVDTLIDRAAIDAGIAEAVHADLDPVVTRRLCRLVLCDQLSPRELTRWAHSRYHHDSGDQAIDLLAVLDDEYDDIAEVDGELAPLVAEIRRIATRILARSD</sequence>
<dbReference type="STRING" id="36807.Mlaev_00827"/>
<accession>A0A150HGD4</accession>
<evidence type="ECO:0000313" key="2">
    <source>
        <dbReference type="Proteomes" id="UP000075357"/>
    </source>
</evidence>
<keyword evidence="2" id="KW-1185">Reference proteome</keyword>
<evidence type="ECO:0000313" key="1">
    <source>
        <dbReference type="EMBL" id="KXZ61187.1"/>
    </source>
</evidence>
<organism evidence="1 2">
    <name type="scientific">Microbacterium laevaniformans</name>
    <dbReference type="NCBI Taxonomy" id="36807"/>
    <lineage>
        <taxon>Bacteria</taxon>
        <taxon>Bacillati</taxon>
        <taxon>Actinomycetota</taxon>
        <taxon>Actinomycetes</taxon>
        <taxon>Micrococcales</taxon>
        <taxon>Microbacteriaceae</taxon>
        <taxon>Microbacterium</taxon>
    </lineage>
</organism>
<dbReference type="Proteomes" id="UP000075357">
    <property type="component" value="Unassembled WGS sequence"/>
</dbReference>
<comment type="caution">
    <text evidence="1">The sequence shown here is derived from an EMBL/GenBank/DDBJ whole genome shotgun (WGS) entry which is preliminary data.</text>
</comment>
<name>A0A150HGD4_9MICO</name>
<dbReference type="RefSeq" id="WP_061682151.1">
    <property type="nucleotide sequence ID" value="NZ_LRAD01000022.1"/>
</dbReference>